<proteinExistence type="predicted"/>
<dbReference type="OrthoDB" id="5876442at2759"/>
<dbReference type="Proteomes" id="UP000274756">
    <property type="component" value="Unassembled WGS sequence"/>
</dbReference>
<reference evidence="5" key="1">
    <citation type="submission" date="2017-02" db="UniProtKB">
        <authorList>
            <consortium name="WormBaseParasite"/>
        </authorList>
    </citation>
    <scope>IDENTIFICATION</scope>
</reference>
<dbReference type="AlphaFoldDB" id="A0A0N4U885"/>
<feature type="compositionally biased region" description="Polar residues" evidence="1">
    <location>
        <begin position="284"/>
        <end position="309"/>
    </location>
</feature>
<evidence type="ECO:0000313" key="5">
    <source>
        <dbReference type="WBParaSite" id="DME_0000324101-mRNA-1"/>
    </source>
</evidence>
<feature type="compositionally biased region" description="Polar residues" evidence="1">
    <location>
        <begin position="71"/>
        <end position="101"/>
    </location>
</feature>
<evidence type="ECO:0000313" key="3">
    <source>
        <dbReference type="Proteomes" id="UP000038040"/>
    </source>
</evidence>
<dbReference type="Proteomes" id="UP000038040">
    <property type="component" value="Unplaced"/>
</dbReference>
<sequence>MSVLDGYADARNSEKKSWEKGRNRNSEHFGEILPEISVGIPKSTISRILSIFCSYYSDGFGVTNKRNNHLSNTSVNASEHSRMASSNTERSSSVQIQTPSPSRLKRTPELAYKRIATNRVSHNIHLASDSDDGNQATSIIKDDDLGRNNRKPLPSENHANQNQLNAYPIFNKTTIINASANNTTMKAETFAEKKSSDLRLAKEAATNNHFGSVEIEIDDEGHSIISEKITNEHYHTSKTNSSNESPIIERQIPIKITHEAKEILENNARIFSQKPVDHHYYQKKSNISGDNTQTVDSSNNDQPSTTTQECDPLKRNTDYGSTISSLTQSSNIKTEISDIDFSWVNDVENRLEKEIAFMKEDYTRNQMPVRYFGIDDYTDEKFDSLSPSSKPTTNTSFSRNIEVFGNENDSRKELSEIHSHVKSKAAMFDNEALKAERNRFVTSQQGLSRLRARSTPRNDSTIFIPQPDYLRFDPISINTTHQDDSLRYFGRSQPDIHRLDSEEQNYKQANSNRYKVSDSTSNHLPVHYRQNNQLSRISDVKNEVLQGSRTYQTTEYYRQNAVRRNSEKPWRASVAY</sequence>
<organism evidence="3 5">
    <name type="scientific">Dracunculus medinensis</name>
    <name type="common">Guinea worm</name>
    <dbReference type="NCBI Taxonomy" id="318479"/>
    <lineage>
        <taxon>Eukaryota</taxon>
        <taxon>Metazoa</taxon>
        <taxon>Ecdysozoa</taxon>
        <taxon>Nematoda</taxon>
        <taxon>Chromadorea</taxon>
        <taxon>Rhabditida</taxon>
        <taxon>Spirurina</taxon>
        <taxon>Dracunculoidea</taxon>
        <taxon>Dracunculidae</taxon>
        <taxon>Dracunculus</taxon>
    </lineage>
</organism>
<evidence type="ECO:0000313" key="2">
    <source>
        <dbReference type="EMBL" id="VDN57427.1"/>
    </source>
</evidence>
<feature type="region of interest" description="Disordered" evidence="1">
    <location>
        <begin position="126"/>
        <end position="162"/>
    </location>
</feature>
<name>A0A0N4U885_DRAME</name>
<feature type="compositionally biased region" description="Basic and acidic residues" evidence="1">
    <location>
        <begin position="11"/>
        <end position="22"/>
    </location>
</feature>
<feature type="region of interest" description="Disordered" evidence="1">
    <location>
        <begin position="284"/>
        <end position="316"/>
    </location>
</feature>
<dbReference type="EMBL" id="UYYG01001160">
    <property type="protein sequence ID" value="VDN57427.1"/>
    <property type="molecule type" value="Genomic_DNA"/>
</dbReference>
<dbReference type="WBParaSite" id="DME_0000324101-mRNA-1">
    <property type="protein sequence ID" value="DME_0000324101-mRNA-1"/>
    <property type="gene ID" value="DME_0000324101"/>
</dbReference>
<feature type="region of interest" description="Disordered" evidence="1">
    <location>
        <begin position="1"/>
        <end position="22"/>
    </location>
</feature>
<feature type="region of interest" description="Disordered" evidence="1">
    <location>
        <begin position="71"/>
        <end position="104"/>
    </location>
</feature>
<protein>
    <submittedName>
        <fullName evidence="5">Protein kinase domain-containing protein</fullName>
    </submittedName>
</protein>
<gene>
    <name evidence="2" type="ORF">DME_LOCUS7400</name>
</gene>
<accession>A0A0N4U885</accession>
<reference evidence="2 4" key="2">
    <citation type="submission" date="2018-11" db="EMBL/GenBank/DDBJ databases">
        <authorList>
            <consortium name="Pathogen Informatics"/>
        </authorList>
    </citation>
    <scope>NUCLEOTIDE SEQUENCE [LARGE SCALE GENOMIC DNA]</scope>
</reference>
<keyword evidence="4" id="KW-1185">Reference proteome</keyword>
<evidence type="ECO:0000313" key="4">
    <source>
        <dbReference type="Proteomes" id="UP000274756"/>
    </source>
</evidence>
<evidence type="ECO:0000256" key="1">
    <source>
        <dbReference type="SAM" id="MobiDB-lite"/>
    </source>
</evidence>